<evidence type="ECO:0000259" key="4">
    <source>
        <dbReference type="Pfam" id="PF16669"/>
    </source>
</evidence>
<dbReference type="AlphaFoldDB" id="A0A2H8U1T5"/>
<gene>
    <name evidence="5" type="primary">Ttc5_1</name>
</gene>
<sequence length="466" mass="52810">MSSTLQTNDDKSVTNYNQNLEKLNDLNLQEENEVSEQGNCTPTLDYLQSIVEELYTFNKNSLENNTEKVSYNKEILSEKVKQVLTLMKTNEEAAVAENKAQYFFLLGKTWSVTQPVNEECISILSKAVKLNPTHLEAWNSLGECLVHLKRFSEAKYCFLASLKHGKCKVILRNLSIIMREAQLLTSENVKENLNAGIEYAKEAVELDTNDGESWAILGNAYLSLFFRRQEDKLLRQSINSFEKALKDPIAVKNADLHFNRGVALKYGEIYTDALLSFEQASILDPMWTTAKETLEDLVKYLTSTQTLYQRKGQVKNKRLQQMTESLNSSCLGLYNNKIKTIKGHVMLEHIPLSKLQTGFNANKVVCGRVVCVVYNQEPVPYTFCLVDKDLSCVVVSVYNLAQGRGPIIGDSVAIPEPYLTNIDAKYLKQTFQYPSIRVNLPLTMVVNKKNISAECVSQPQFLSKQF</sequence>
<reference evidence="5" key="1">
    <citation type="submission" date="2017-10" db="EMBL/GenBank/DDBJ databases">
        <title>Transcriptome Assembly of Sugarcane Aphid Adults.</title>
        <authorList>
            <person name="Scully E.D."/>
            <person name="Palmer N.A."/>
            <person name="Geib S.M."/>
            <person name="Sarath G."/>
            <person name="Sattler S.E."/>
        </authorList>
    </citation>
    <scope>NUCLEOTIDE SEQUENCE</scope>
    <source>
        <tissue evidence="5">Whole body</tissue>
    </source>
</reference>
<dbReference type="OrthoDB" id="423589at2759"/>
<dbReference type="SMART" id="SM00028">
    <property type="entry name" value="TPR"/>
    <property type="match status" value="2"/>
</dbReference>
<organism evidence="5">
    <name type="scientific">Melanaphis sacchari</name>
    <dbReference type="NCBI Taxonomy" id="742174"/>
    <lineage>
        <taxon>Eukaryota</taxon>
        <taxon>Metazoa</taxon>
        <taxon>Ecdysozoa</taxon>
        <taxon>Arthropoda</taxon>
        <taxon>Hexapoda</taxon>
        <taxon>Insecta</taxon>
        <taxon>Pterygota</taxon>
        <taxon>Neoptera</taxon>
        <taxon>Paraneoptera</taxon>
        <taxon>Hemiptera</taxon>
        <taxon>Sternorrhyncha</taxon>
        <taxon>Aphidomorpha</taxon>
        <taxon>Aphidoidea</taxon>
        <taxon>Aphididae</taxon>
        <taxon>Aphidini</taxon>
        <taxon>Melanaphis</taxon>
    </lineage>
</organism>
<dbReference type="InterPro" id="IPR019734">
    <property type="entry name" value="TPR_rpt"/>
</dbReference>
<proteinExistence type="inferred from homology"/>
<dbReference type="EMBL" id="GFXV01007613">
    <property type="protein sequence ID" value="MBW19418.1"/>
    <property type="molecule type" value="Transcribed_RNA"/>
</dbReference>
<dbReference type="InterPro" id="IPR038645">
    <property type="entry name" value="TTC5_OB_sf"/>
</dbReference>
<keyword evidence="1" id="KW-0802">TPR repeat</keyword>
<evidence type="ECO:0000256" key="2">
    <source>
        <dbReference type="ARBA" id="ARBA00038210"/>
    </source>
</evidence>
<accession>A0A2H8U1T5</accession>
<feature type="domain" description="Tetratricopeptide repeat protein 5 OB fold" evidence="4">
    <location>
        <begin position="347"/>
        <end position="458"/>
    </location>
</feature>
<dbReference type="Pfam" id="PF16669">
    <property type="entry name" value="TTC5_OB"/>
    <property type="match status" value="1"/>
</dbReference>
<dbReference type="Gene3D" id="2.40.50.550">
    <property type="match status" value="1"/>
</dbReference>
<dbReference type="PANTHER" id="PTHR12558">
    <property type="entry name" value="CELL DIVISION CYCLE 16,23,27"/>
    <property type="match status" value="1"/>
</dbReference>
<dbReference type="InterPro" id="IPR011990">
    <property type="entry name" value="TPR-like_helical_dom_sf"/>
</dbReference>
<dbReference type="SUPFAM" id="SSF48452">
    <property type="entry name" value="TPR-like"/>
    <property type="match status" value="1"/>
</dbReference>
<comment type="similarity">
    <text evidence="2">Belongs to the APC3/CDC27 family.</text>
</comment>
<dbReference type="InterPro" id="IPR032076">
    <property type="entry name" value="TTC5_OB"/>
</dbReference>
<evidence type="ECO:0000256" key="1">
    <source>
        <dbReference type="ARBA" id="ARBA00022803"/>
    </source>
</evidence>
<dbReference type="Gene3D" id="1.25.40.10">
    <property type="entry name" value="Tetratricopeptide repeat domain"/>
    <property type="match status" value="1"/>
</dbReference>
<name>A0A2H8U1T5_9HEMI</name>
<evidence type="ECO:0000256" key="3">
    <source>
        <dbReference type="ARBA" id="ARBA00039307"/>
    </source>
</evidence>
<protein>
    <recommendedName>
        <fullName evidence="3">Cell division cycle protein 27 homolog</fullName>
    </recommendedName>
</protein>
<evidence type="ECO:0000313" key="5">
    <source>
        <dbReference type="EMBL" id="MBW19418.1"/>
    </source>
</evidence>
<dbReference type="PANTHER" id="PTHR12558:SF13">
    <property type="entry name" value="CELL DIVISION CYCLE PROTEIN 27 HOMOLOG"/>
    <property type="match status" value="1"/>
</dbReference>